<accession>A0A7S3PNB5</accession>
<proteinExistence type="predicted"/>
<sequence length="208" mass="23719">MGWEWRCFFPLKWIQDSSEFCAHLKKLQLDVGNLSENTASSGRTDVYRVLRSFPDSVGLKKRGNKSNWEVKLRTSVFPECKGLEEWEKYIIKDKDALDNLLKEKGFLSKQQQGGEITNLESLGIAKVRKTCTLSKCALIFDQLRLSDYNKDNTNVISHDWCSISIESSSKCKVIHALEQSEIIAFISPCEDANIGGYPTFVHNMLEMV</sequence>
<dbReference type="AlphaFoldDB" id="A0A7S3PNB5"/>
<name>A0A7S3PNB5_9STRA</name>
<gene>
    <name evidence="1" type="ORF">ASTO00021_LOCUS15025</name>
</gene>
<organism evidence="1">
    <name type="scientific">Aplanochytrium stocchinoi</name>
    <dbReference type="NCBI Taxonomy" id="215587"/>
    <lineage>
        <taxon>Eukaryota</taxon>
        <taxon>Sar</taxon>
        <taxon>Stramenopiles</taxon>
        <taxon>Bigyra</taxon>
        <taxon>Labyrinthulomycetes</taxon>
        <taxon>Thraustochytrida</taxon>
        <taxon>Thraustochytriidae</taxon>
        <taxon>Aplanochytrium</taxon>
    </lineage>
</organism>
<reference evidence="1" key="1">
    <citation type="submission" date="2021-01" db="EMBL/GenBank/DDBJ databases">
        <authorList>
            <person name="Corre E."/>
            <person name="Pelletier E."/>
            <person name="Niang G."/>
            <person name="Scheremetjew M."/>
            <person name="Finn R."/>
            <person name="Kale V."/>
            <person name="Holt S."/>
            <person name="Cochrane G."/>
            <person name="Meng A."/>
            <person name="Brown T."/>
            <person name="Cohen L."/>
        </authorList>
    </citation>
    <scope>NUCLEOTIDE SEQUENCE</scope>
    <source>
        <strain evidence="1">GSBS06</strain>
    </source>
</reference>
<protein>
    <submittedName>
        <fullName evidence="1">Uncharacterized protein</fullName>
    </submittedName>
</protein>
<evidence type="ECO:0000313" key="1">
    <source>
        <dbReference type="EMBL" id="CAE0444992.1"/>
    </source>
</evidence>
<dbReference type="EMBL" id="HBIN01019705">
    <property type="protein sequence ID" value="CAE0444992.1"/>
    <property type="molecule type" value="Transcribed_RNA"/>
</dbReference>